<keyword evidence="2" id="KW-1185">Reference proteome</keyword>
<reference evidence="1 2" key="1">
    <citation type="submission" date="2024-06" db="EMBL/GenBank/DDBJ databases">
        <title>The Natural Products Discovery Center: Release of the First 8490 Sequenced Strains for Exploring Actinobacteria Biosynthetic Diversity.</title>
        <authorList>
            <person name="Kalkreuter E."/>
            <person name="Kautsar S.A."/>
            <person name="Yang D."/>
            <person name="Bader C.D."/>
            <person name="Teijaro C.N."/>
            <person name="Fluegel L."/>
            <person name="Davis C.M."/>
            <person name="Simpson J.R."/>
            <person name="Lauterbach L."/>
            <person name="Steele A.D."/>
            <person name="Gui C."/>
            <person name="Meng S."/>
            <person name="Li G."/>
            <person name="Viehrig K."/>
            <person name="Ye F."/>
            <person name="Su P."/>
            <person name="Kiefer A.F."/>
            <person name="Nichols A."/>
            <person name="Cepeda A.J."/>
            <person name="Yan W."/>
            <person name="Fan B."/>
            <person name="Jiang Y."/>
            <person name="Adhikari A."/>
            <person name="Zheng C.-J."/>
            <person name="Schuster L."/>
            <person name="Cowan T.M."/>
            <person name="Smanski M.J."/>
            <person name="Chevrette M.G."/>
            <person name="De Carvalho L.P.S."/>
            <person name="Shen B."/>
        </authorList>
    </citation>
    <scope>NUCLEOTIDE SEQUENCE [LARGE SCALE GENOMIC DNA]</scope>
    <source>
        <strain evidence="1 2">NPDC049574</strain>
    </source>
</reference>
<gene>
    <name evidence="1" type="ORF">AB0K40_35550</name>
</gene>
<comment type="caution">
    <text evidence="1">The sequence shown here is derived from an EMBL/GenBank/DDBJ whole genome shotgun (WGS) entry which is preliminary data.</text>
</comment>
<evidence type="ECO:0000313" key="2">
    <source>
        <dbReference type="Proteomes" id="UP001552427"/>
    </source>
</evidence>
<evidence type="ECO:0000313" key="1">
    <source>
        <dbReference type="EMBL" id="MEV4290855.1"/>
    </source>
</evidence>
<name>A0ABV3HEP2_9ACTN</name>
<dbReference type="RefSeq" id="WP_364458375.1">
    <property type="nucleotide sequence ID" value="NZ_JBFARM010000012.1"/>
</dbReference>
<sequence length="150" mass="16851">MRVEPRFRDQIKCLVLKDRRAKALDEALSPRDRTALNGFLVSVIAVLIAPRLGERCEIEDLAAFSDEVAAMHRRERRPVNEFVVEEVLRHIYGAPPLARTTPAPPTAVSWAGAAIVRYLNGTDLSIAADIDRILDMAVDLHQRRTRSKVD</sequence>
<accession>A0ABV3HEP2</accession>
<dbReference type="Proteomes" id="UP001552427">
    <property type="component" value="Unassembled WGS sequence"/>
</dbReference>
<organism evidence="1 2">
    <name type="scientific">Nonomuraea bangladeshensis</name>
    <dbReference type="NCBI Taxonomy" id="404385"/>
    <lineage>
        <taxon>Bacteria</taxon>
        <taxon>Bacillati</taxon>
        <taxon>Actinomycetota</taxon>
        <taxon>Actinomycetes</taxon>
        <taxon>Streptosporangiales</taxon>
        <taxon>Streptosporangiaceae</taxon>
        <taxon>Nonomuraea</taxon>
    </lineage>
</organism>
<dbReference type="EMBL" id="JBFARM010000012">
    <property type="protein sequence ID" value="MEV4290855.1"/>
    <property type="molecule type" value="Genomic_DNA"/>
</dbReference>
<proteinExistence type="predicted"/>
<protein>
    <submittedName>
        <fullName evidence="1">Uncharacterized protein</fullName>
    </submittedName>
</protein>